<dbReference type="RefSeq" id="WP_251611415.1">
    <property type="nucleotide sequence ID" value="NZ_JAMQJY010000005.1"/>
</dbReference>
<reference evidence="1" key="1">
    <citation type="submission" date="2022-06" db="EMBL/GenBank/DDBJ databases">
        <title>Alkalicoccobacillus porphyridii sp. nov., isolated from a marine red alga, Porphyridium purpureum and reclassification of Shouchella plakortidis and Shouchella gibsonii as Alkalicoccobacillus plakortidis comb. nov. and Alkalicoccobacillus gibsonii comb. nov.</title>
        <authorList>
            <person name="Kim K.H."/>
            <person name="Lee J.K."/>
            <person name="Han D.M."/>
            <person name="Baek J.H."/>
            <person name="Jeon C.O."/>
        </authorList>
    </citation>
    <scope>NUCLEOTIDE SEQUENCE</scope>
    <source>
        <strain evidence="1">DSM 19153</strain>
    </source>
</reference>
<keyword evidence="2" id="KW-1185">Reference proteome</keyword>
<sequence>MGKKIGNVSTLNIVNATKESIGEIEHIENVALILYSKETAPLLSLLNTGNIGQTLEIEHDIHTVSGSFTLDAEYLNAFEKPTTIIANGVVIVDPNVTVEHLTNTHCQFLINGAIFTTTKLKGSIGIILKNTNGTIRTYDHQLPRFETGKVKLTNGYLEGLNDHTTLLISGKLLLDAELDIDLFSRKIADITLTGKAVLFENQEKAFHEKSTIIRKTDIIPNGYQEITKTLHLNERSIKRFKGGSIFTTKPILFTESISRDTFEAAFASIHSTSYIVCHEDLEDLVYERLHQFETEVVTYTDAFRFIDNEEWQQEDADVLDSNTTLIVQSNLTFSETLQPEKLYENIQAIHLFGTIYTANSTQRAAVQKLLHTKNGEVIDVSKQKNKGLGNIGELTL</sequence>
<evidence type="ECO:0000313" key="1">
    <source>
        <dbReference type="EMBL" id="MCM2677604.1"/>
    </source>
</evidence>
<comment type="caution">
    <text evidence="1">The sequence shown here is derived from an EMBL/GenBank/DDBJ whole genome shotgun (WGS) entry which is preliminary data.</text>
</comment>
<dbReference type="EMBL" id="JAMQJY010000005">
    <property type="protein sequence ID" value="MCM2677604.1"/>
    <property type="molecule type" value="Genomic_DNA"/>
</dbReference>
<accession>A0ABT0XNX9</accession>
<evidence type="ECO:0000313" key="2">
    <source>
        <dbReference type="Proteomes" id="UP001203665"/>
    </source>
</evidence>
<name>A0ABT0XNX9_9BACI</name>
<gene>
    <name evidence="1" type="ORF">NDM98_20580</name>
</gene>
<dbReference type="Proteomes" id="UP001203665">
    <property type="component" value="Unassembled WGS sequence"/>
</dbReference>
<organism evidence="1 2">
    <name type="scientific">Alkalicoccobacillus plakortidis</name>
    <dbReference type="NCBI Taxonomy" id="444060"/>
    <lineage>
        <taxon>Bacteria</taxon>
        <taxon>Bacillati</taxon>
        <taxon>Bacillota</taxon>
        <taxon>Bacilli</taxon>
        <taxon>Bacillales</taxon>
        <taxon>Bacillaceae</taxon>
        <taxon>Alkalicoccobacillus</taxon>
    </lineage>
</organism>
<proteinExistence type="predicted"/>
<protein>
    <submittedName>
        <fullName evidence="1">Uncharacterized protein</fullName>
    </submittedName>
</protein>